<organism evidence="12 13">
    <name type="scientific">Chitinophaga silvatica</name>
    <dbReference type="NCBI Taxonomy" id="2282649"/>
    <lineage>
        <taxon>Bacteria</taxon>
        <taxon>Pseudomonadati</taxon>
        <taxon>Bacteroidota</taxon>
        <taxon>Chitinophagia</taxon>
        <taxon>Chitinophagales</taxon>
        <taxon>Chitinophagaceae</taxon>
        <taxon>Chitinophaga</taxon>
    </lineage>
</organism>
<evidence type="ECO:0000256" key="7">
    <source>
        <dbReference type="SAM" id="Phobius"/>
    </source>
</evidence>
<dbReference type="InterPro" id="IPR036097">
    <property type="entry name" value="HisK_dim/P_sf"/>
</dbReference>
<dbReference type="PROSITE" id="PS50110">
    <property type="entry name" value="RESPONSE_REGULATORY"/>
    <property type="match status" value="1"/>
</dbReference>
<dbReference type="Pfam" id="PF07494">
    <property type="entry name" value="Reg_prop"/>
    <property type="match status" value="2"/>
</dbReference>
<dbReference type="SUPFAM" id="SSF55874">
    <property type="entry name" value="ATPase domain of HSP90 chaperone/DNA topoisomerase II/histidine kinase"/>
    <property type="match status" value="1"/>
</dbReference>
<dbReference type="SMART" id="SM00388">
    <property type="entry name" value="HisKA"/>
    <property type="match status" value="1"/>
</dbReference>
<feature type="domain" description="Histidine kinase" evidence="10">
    <location>
        <begin position="842"/>
        <end position="1052"/>
    </location>
</feature>
<keyword evidence="8" id="KW-0732">Signal</keyword>
<dbReference type="PROSITE" id="PS50109">
    <property type="entry name" value="HIS_KIN"/>
    <property type="match status" value="1"/>
</dbReference>
<dbReference type="InterPro" id="IPR004358">
    <property type="entry name" value="Sig_transdc_His_kin-like_C"/>
</dbReference>
<feature type="domain" description="HTH araC/xylS-type" evidence="9">
    <location>
        <begin position="1248"/>
        <end position="1347"/>
    </location>
</feature>
<feature type="transmembrane region" description="Helical" evidence="7">
    <location>
        <begin position="783"/>
        <end position="808"/>
    </location>
</feature>
<feature type="signal peptide" evidence="8">
    <location>
        <begin position="1"/>
        <end position="22"/>
    </location>
</feature>
<dbReference type="SMART" id="SM00342">
    <property type="entry name" value="HTH_ARAC"/>
    <property type="match status" value="1"/>
</dbReference>
<dbReference type="GO" id="GO:0043565">
    <property type="term" value="F:sequence-specific DNA binding"/>
    <property type="evidence" value="ECO:0007669"/>
    <property type="project" value="InterPro"/>
</dbReference>
<name>A0A3E1YHS5_9BACT</name>
<evidence type="ECO:0000256" key="5">
    <source>
        <dbReference type="ARBA" id="ARBA00023163"/>
    </source>
</evidence>
<dbReference type="InterPro" id="IPR011006">
    <property type="entry name" value="CheY-like_superfamily"/>
</dbReference>
<evidence type="ECO:0000259" key="11">
    <source>
        <dbReference type="PROSITE" id="PS50110"/>
    </source>
</evidence>
<dbReference type="InterPro" id="IPR018060">
    <property type="entry name" value="HTH_AraC"/>
</dbReference>
<dbReference type="Pfam" id="PF07495">
    <property type="entry name" value="Y_Y_Y"/>
    <property type="match status" value="1"/>
</dbReference>
<reference evidence="12 13" key="1">
    <citation type="submission" date="2018-07" db="EMBL/GenBank/DDBJ databases">
        <title>Chitinophaga K2CV101002-2 sp. nov., isolated from a monsoon evergreen broad-leaved forest soil.</title>
        <authorList>
            <person name="Lv Y."/>
        </authorList>
    </citation>
    <scope>NUCLEOTIDE SEQUENCE [LARGE SCALE GENOMIC DNA]</scope>
    <source>
        <strain evidence="12 13">GDMCC 1.1288</strain>
    </source>
</reference>
<evidence type="ECO:0000259" key="9">
    <source>
        <dbReference type="PROSITE" id="PS01124"/>
    </source>
</evidence>
<dbReference type="InterPro" id="IPR005467">
    <property type="entry name" value="His_kinase_dom"/>
</dbReference>
<keyword evidence="4" id="KW-0805">Transcription regulation</keyword>
<dbReference type="CDD" id="cd00082">
    <property type="entry name" value="HisKA"/>
    <property type="match status" value="1"/>
</dbReference>
<keyword evidence="5" id="KW-0804">Transcription</keyword>
<evidence type="ECO:0000256" key="6">
    <source>
        <dbReference type="PROSITE-ProRule" id="PRU00169"/>
    </source>
</evidence>
<protein>
    <recommendedName>
        <fullName evidence="2">histidine kinase</fullName>
        <ecNumber evidence="2">2.7.13.3</ecNumber>
    </recommendedName>
</protein>
<evidence type="ECO:0000256" key="1">
    <source>
        <dbReference type="ARBA" id="ARBA00000085"/>
    </source>
</evidence>
<sequence>MKNWIFRYLFGCCVLFAMPAFSETDPPRYNIWQLDNRNGLSNSAVNALFMDTDQVLWAATWDGLNMYDGSSFRIFNYNREDPGQSIGNNVVMQVAEDGKGRIWLSTIEGVSMYDKQTGRCSNYMYSRQPTGRISERDFLLLTDTSHQLYCLNQVRGLIKYTEKDSFEVCKWPKTNNRVVKAVFDAANRLWVLRGDNGLEVYEQQNDQWKLLQRHPDVQSLFVPDGRVFFVTSDRNLMVVDPRTLVVQQRGQLPHTVNAIIYYKSHYLVAWGSQGFGVYDDAMLPDESFLKETQHQLKDYRITSWASGSEEVLWCGTDGNGIMKIAPQVGYFGVVTRSSAGTAFSKPVRAFCNNGNKLWVGTKGSGIVSMSNTSGGPVTEQLQFFTEELDNNAVFALCKGKDSLIYIGTDGKGLTLFDQQHQKFIKWSQIEGNNQYPNFGSVYAIVEDHDSSLWLGTSGYGLIHLRLVRNAGKFKLVFFNQYIYNGTDKGPSTDIIYSIALASNNGLWIGCRYGGLNYFNKTNELFTIYKAFGYTGSLSHNDVIAVYKDRQQRLWIGTSYGLNYIQEKALNTSQPHFEKFSTTNGLPNNTIHAISEDEQGQVWVSTNRGLARINPFSREISNFQETDGLQSNEFSDGAVWKDADGRLYFGGIYGFNYFRPATIQQRRWFPNLLINGLQLGAKIKSEGLFVLKPGEEHKNQYAVSRSDNFFELQAKALSYLQAEKCEYAWFLEGFDKSWQYTGGTGKVVYGNLPPGQYTLKVKWSNGEGIWTTSGILLRITVKQFFWLTWPAFLLYTVILSGIGIAFWLYRKNKLEMKHQLEVEHLLRKKEEEVHASQLHFFTNIAHELQTPLTLIVGASERSKEDPADAYNSALVHQQASRLTYLVQQLLEFRKADAGFMKSDYATFNVSDLMESIVALFQPLGKKQLLHWQVNILPAMVIGMDKDKLEKILFNLLSNACKYTKRGQEIIFRSWVGDQALQIYLFNSGSQLSEEQLTGIFTRFFSIGEQGREYIGTGIGLAFTQQLVKLLNGNIYAKNENNGIAFYVSLPLPEQASEVLVNATPSYLLRSSVIDLGQDVEMSELSNKLSRIESSREGNRKSILLVEDEGAIRQLLKELLSPGYIIYEAGDGAEALDVIRRAMPDLIISDIMMPDMNGLELCNKIKNAPGSCHIPFIILSARGTIDQQTEGYEAGADAYLPKPFHAAHLLVRVRKLLEYRDRLHEIFKAQTPMLELKEATIEDTDKKFLQELVTFIESQIDEPELNAELLEKQFLLSKMQLYRRLKTLSNMTPNEFIRYVRLQQAAQLLIKTQLTVAEIFYKTGFNNQSYFFREFKKMYQCSPNEYREQQTAV</sequence>
<dbReference type="Gene3D" id="3.30.565.10">
    <property type="entry name" value="Histidine kinase-like ATPase, C-terminal domain"/>
    <property type="match status" value="1"/>
</dbReference>
<dbReference type="InterPro" id="IPR011123">
    <property type="entry name" value="Y_Y_Y"/>
</dbReference>
<dbReference type="Gene3D" id="1.10.287.130">
    <property type="match status" value="1"/>
</dbReference>
<keyword evidence="13" id="KW-1185">Reference proteome</keyword>
<evidence type="ECO:0000313" key="12">
    <source>
        <dbReference type="EMBL" id="RFS26995.1"/>
    </source>
</evidence>
<evidence type="ECO:0000259" key="10">
    <source>
        <dbReference type="PROSITE" id="PS50109"/>
    </source>
</evidence>
<dbReference type="PANTHER" id="PTHR43547">
    <property type="entry name" value="TWO-COMPONENT HISTIDINE KINASE"/>
    <property type="match status" value="1"/>
</dbReference>
<dbReference type="InterPro" id="IPR003661">
    <property type="entry name" value="HisK_dim/P_dom"/>
</dbReference>
<dbReference type="OrthoDB" id="9809670at2"/>
<dbReference type="InterPro" id="IPR036890">
    <property type="entry name" value="HATPase_C_sf"/>
</dbReference>
<dbReference type="SMART" id="SM00448">
    <property type="entry name" value="REC"/>
    <property type="match status" value="1"/>
</dbReference>
<dbReference type="Proteomes" id="UP000260644">
    <property type="component" value="Unassembled WGS sequence"/>
</dbReference>
<dbReference type="GO" id="GO:0003700">
    <property type="term" value="F:DNA-binding transcription factor activity"/>
    <property type="evidence" value="ECO:0007669"/>
    <property type="project" value="InterPro"/>
</dbReference>
<dbReference type="GO" id="GO:0000155">
    <property type="term" value="F:phosphorelay sensor kinase activity"/>
    <property type="evidence" value="ECO:0007669"/>
    <property type="project" value="InterPro"/>
</dbReference>
<dbReference type="Pfam" id="PF00512">
    <property type="entry name" value="HisKA"/>
    <property type="match status" value="1"/>
</dbReference>
<dbReference type="Pfam" id="PF02518">
    <property type="entry name" value="HATPase_c"/>
    <property type="match status" value="1"/>
</dbReference>
<evidence type="ECO:0000313" key="13">
    <source>
        <dbReference type="Proteomes" id="UP000260644"/>
    </source>
</evidence>
<dbReference type="EMBL" id="QPMM01000001">
    <property type="protein sequence ID" value="RFS26995.1"/>
    <property type="molecule type" value="Genomic_DNA"/>
</dbReference>
<accession>A0A3E1YHS5</accession>
<dbReference type="InterPro" id="IPR013783">
    <property type="entry name" value="Ig-like_fold"/>
</dbReference>
<dbReference type="SUPFAM" id="SSF52172">
    <property type="entry name" value="CheY-like"/>
    <property type="match status" value="1"/>
</dbReference>
<feature type="modified residue" description="4-aspartylphosphate" evidence="6">
    <location>
        <position position="1148"/>
    </location>
</feature>
<dbReference type="PRINTS" id="PR00344">
    <property type="entry name" value="BCTRLSENSOR"/>
</dbReference>
<evidence type="ECO:0000256" key="4">
    <source>
        <dbReference type="ARBA" id="ARBA00023015"/>
    </source>
</evidence>
<dbReference type="CDD" id="cd17574">
    <property type="entry name" value="REC_OmpR"/>
    <property type="match status" value="1"/>
</dbReference>
<keyword evidence="3 6" id="KW-0597">Phosphoprotein</keyword>
<dbReference type="SMART" id="SM00387">
    <property type="entry name" value="HATPase_c"/>
    <property type="match status" value="1"/>
</dbReference>
<dbReference type="RefSeq" id="WP_116974187.1">
    <property type="nucleotide sequence ID" value="NZ_QPMM01000001.1"/>
</dbReference>
<comment type="caution">
    <text evidence="12">The sequence shown here is derived from an EMBL/GenBank/DDBJ whole genome shotgun (WGS) entry which is preliminary data.</text>
</comment>
<dbReference type="InterPro" id="IPR003594">
    <property type="entry name" value="HATPase_dom"/>
</dbReference>
<keyword evidence="7" id="KW-1133">Transmembrane helix</keyword>
<dbReference type="Gene3D" id="2.60.40.10">
    <property type="entry name" value="Immunoglobulins"/>
    <property type="match status" value="1"/>
</dbReference>
<comment type="catalytic activity">
    <reaction evidence="1">
        <text>ATP + protein L-histidine = ADP + protein N-phospho-L-histidine.</text>
        <dbReference type="EC" id="2.7.13.3"/>
    </reaction>
</comment>
<evidence type="ECO:0000256" key="2">
    <source>
        <dbReference type="ARBA" id="ARBA00012438"/>
    </source>
</evidence>
<dbReference type="InterPro" id="IPR009057">
    <property type="entry name" value="Homeodomain-like_sf"/>
</dbReference>
<dbReference type="InterPro" id="IPR015943">
    <property type="entry name" value="WD40/YVTN_repeat-like_dom_sf"/>
</dbReference>
<dbReference type="InterPro" id="IPR011110">
    <property type="entry name" value="Reg_prop"/>
</dbReference>
<dbReference type="EC" id="2.7.13.3" evidence="2"/>
<dbReference type="InterPro" id="IPR001789">
    <property type="entry name" value="Sig_transdc_resp-reg_receiver"/>
</dbReference>
<evidence type="ECO:0000256" key="8">
    <source>
        <dbReference type="SAM" id="SignalP"/>
    </source>
</evidence>
<dbReference type="Pfam" id="PF00072">
    <property type="entry name" value="Response_reg"/>
    <property type="match status" value="1"/>
</dbReference>
<keyword evidence="7" id="KW-0472">Membrane</keyword>
<dbReference type="Gene3D" id="2.130.10.10">
    <property type="entry name" value="YVTN repeat-like/Quinoprotein amine dehydrogenase"/>
    <property type="match status" value="2"/>
</dbReference>
<dbReference type="SUPFAM" id="SSF46689">
    <property type="entry name" value="Homeodomain-like"/>
    <property type="match status" value="1"/>
</dbReference>
<keyword evidence="7" id="KW-0812">Transmembrane</keyword>
<dbReference type="SUPFAM" id="SSF63829">
    <property type="entry name" value="Calcium-dependent phosphotriesterase"/>
    <property type="match status" value="3"/>
</dbReference>
<evidence type="ECO:0000256" key="3">
    <source>
        <dbReference type="ARBA" id="ARBA00022553"/>
    </source>
</evidence>
<feature type="domain" description="Response regulatory" evidence="11">
    <location>
        <begin position="1100"/>
        <end position="1215"/>
    </location>
</feature>
<dbReference type="SUPFAM" id="SSF47384">
    <property type="entry name" value="Homodimeric domain of signal transducing histidine kinase"/>
    <property type="match status" value="1"/>
</dbReference>
<dbReference type="Gene3D" id="1.10.10.60">
    <property type="entry name" value="Homeodomain-like"/>
    <property type="match status" value="1"/>
</dbReference>
<dbReference type="Gene3D" id="3.40.50.2300">
    <property type="match status" value="1"/>
</dbReference>
<proteinExistence type="predicted"/>
<dbReference type="PANTHER" id="PTHR43547:SF2">
    <property type="entry name" value="HYBRID SIGNAL TRANSDUCTION HISTIDINE KINASE C"/>
    <property type="match status" value="1"/>
</dbReference>
<dbReference type="Pfam" id="PF12833">
    <property type="entry name" value="HTH_18"/>
    <property type="match status" value="1"/>
</dbReference>
<feature type="chain" id="PRO_5017665343" description="histidine kinase" evidence="8">
    <location>
        <begin position="23"/>
        <end position="1351"/>
    </location>
</feature>
<gene>
    <name evidence="12" type="ORF">DVR12_04210</name>
</gene>
<dbReference type="PROSITE" id="PS01124">
    <property type="entry name" value="HTH_ARAC_FAMILY_2"/>
    <property type="match status" value="1"/>
</dbReference>